<evidence type="ECO:0000313" key="11">
    <source>
        <dbReference type="Proteomes" id="UP000324194"/>
    </source>
</evidence>
<dbReference type="Pfam" id="PF00482">
    <property type="entry name" value="T2SSF"/>
    <property type="match status" value="2"/>
</dbReference>
<dbReference type="PANTHER" id="PTHR30012:SF7">
    <property type="entry name" value="PROTEIN TRANSPORT PROTEIN HOFC HOMOLOG"/>
    <property type="match status" value="1"/>
</dbReference>
<dbReference type="KEGG" id="asip:AQUSIP_06290"/>
<keyword evidence="7 8" id="KW-0472">Membrane</keyword>
<dbReference type="RefSeq" id="WP_148338565.1">
    <property type="nucleotide sequence ID" value="NZ_LR699119.1"/>
</dbReference>
<feature type="transmembrane region" description="Helical" evidence="8">
    <location>
        <begin position="128"/>
        <end position="150"/>
    </location>
</feature>
<dbReference type="Proteomes" id="UP000324194">
    <property type="component" value="Chromosome 1"/>
</dbReference>
<keyword evidence="4" id="KW-0997">Cell inner membrane</keyword>
<gene>
    <name evidence="10" type="primary">epsF_2</name>
    <name evidence="10" type="ORF">AQUSIP_06290</name>
</gene>
<organism evidence="10 11">
    <name type="scientific">Aquicella siphonis</name>
    <dbReference type="NCBI Taxonomy" id="254247"/>
    <lineage>
        <taxon>Bacteria</taxon>
        <taxon>Pseudomonadati</taxon>
        <taxon>Pseudomonadota</taxon>
        <taxon>Gammaproteobacteria</taxon>
        <taxon>Legionellales</taxon>
        <taxon>Coxiellaceae</taxon>
        <taxon>Aquicella</taxon>
    </lineage>
</organism>
<dbReference type="AlphaFoldDB" id="A0A5E4PEE5"/>
<feature type="transmembrane region" description="Helical" evidence="8">
    <location>
        <begin position="331"/>
        <end position="354"/>
    </location>
</feature>
<keyword evidence="5 8" id="KW-0812">Transmembrane</keyword>
<dbReference type="PRINTS" id="PR00812">
    <property type="entry name" value="BCTERIALGSPF"/>
</dbReference>
<dbReference type="OrthoDB" id="9805682at2"/>
<comment type="subcellular location">
    <subcellularLocation>
        <location evidence="1">Cell inner membrane</location>
        <topology evidence="1">Multi-pass membrane protein</topology>
    </subcellularLocation>
</comment>
<keyword evidence="3" id="KW-1003">Cell membrane</keyword>
<sequence>MNFKRFPDAGIGFSRHGGRITARENAVFLRQLAALLTAGIPIILCCEILEQSQTRPVMRALIFSIRRELLAGRDFYHSLRCQQGVFDELTCQMVKIGEHTGRLDSLLCRVADEKEKALALQTQIRQTLFYPGIIMVTALLVTLGMFLVVIPRFAELFAGSQAALPLLTRGIFYLSSSLRQHGFILLLSAPCVALALVLIPHPACAAFKNAVWQRLLRLPLVHKEIRQLLLVRFTRNLSITLSAGLSLSEGLRLALYSNQHAEFARSLAQLRGCIHSGLQLHQAMRACPGFPEVLVQMVKIGEESGTPEQMLARAADFFEAGIQRRISRLCLLLEPLIMLVLGVLIGGLVIGMYLPIFKLGNVL</sequence>
<keyword evidence="11" id="KW-1185">Reference proteome</keyword>
<feature type="domain" description="Type II secretion system protein GspF" evidence="9">
    <location>
        <begin position="28"/>
        <end position="151"/>
    </location>
</feature>
<evidence type="ECO:0000256" key="6">
    <source>
        <dbReference type="ARBA" id="ARBA00022989"/>
    </source>
</evidence>
<dbReference type="EMBL" id="LR699119">
    <property type="protein sequence ID" value="VVC75340.1"/>
    <property type="molecule type" value="Genomic_DNA"/>
</dbReference>
<reference evidence="10 11" key="1">
    <citation type="submission" date="2019-08" db="EMBL/GenBank/DDBJ databases">
        <authorList>
            <person name="Guy L."/>
        </authorList>
    </citation>
    <scope>NUCLEOTIDE SEQUENCE [LARGE SCALE GENOMIC DNA]</scope>
    <source>
        <strain evidence="10 11">SGT-108</strain>
    </source>
</reference>
<evidence type="ECO:0000313" key="10">
    <source>
        <dbReference type="EMBL" id="VVC75340.1"/>
    </source>
</evidence>
<dbReference type="InterPro" id="IPR042094">
    <property type="entry name" value="T2SS_GspF_sf"/>
</dbReference>
<dbReference type="GO" id="GO:0015628">
    <property type="term" value="P:protein secretion by the type II secretion system"/>
    <property type="evidence" value="ECO:0007669"/>
    <property type="project" value="TreeGrafter"/>
</dbReference>
<evidence type="ECO:0000256" key="2">
    <source>
        <dbReference type="ARBA" id="ARBA00005745"/>
    </source>
</evidence>
<accession>A0A5E4PEE5</accession>
<feature type="transmembrane region" description="Helical" evidence="8">
    <location>
        <begin position="183"/>
        <end position="207"/>
    </location>
</feature>
<dbReference type="PANTHER" id="PTHR30012">
    <property type="entry name" value="GENERAL SECRETION PATHWAY PROTEIN"/>
    <property type="match status" value="1"/>
</dbReference>
<dbReference type="GO" id="GO:0005886">
    <property type="term" value="C:plasma membrane"/>
    <property type="evidence" value="ECO:0007669"/>
    <property type="project" value="UniProtKB-SubCell"/>
</dbReference>
<dbReference type="FunFam" id="1.20.81.30:FF:000001">
    <property type="entry name" value="Type II secretion system protein F"/>
    <property type="match status" value="1"/>
</dbReference>
<evidence type="ECO:0000256" key="1">
    <source>
        <dbReference type="ARBA" id="ARBA00004429"/>
    </source>
</evidence>
<evidence type="ECO:0000256" key="3">
    <source>
        <dbReference type="ARBA" id="ARBA00022475"/>
    </source>
</evidence>
<dbReference type="Gene3D" id="1.20.81.30">
    <property type="entry name" value="Type II secretion system (T2SS), domain F"/>
    <property type="match status" value="2"/>
</dbReference>
<feature type="domain" description="Type II secretion system protein GspF" evidence="9">
    <location>
        <begin position="233"/>
        <end position="355"/>
    </location>
</feature>
<evidence type="ECO:0000256" key="7">
    <source>
        <dbReference type="ARBA" id="ARBA00023136"/>
    </source>
</evidence>
<evidence type="ECO:0000256" key="4">
    <source>
        <dbReference type="ARBA" id="ARBA00022519"/>
    </source>
</evidence>
<dbReference type="InterPro" id="IPR003004">
    <property type="entry name" value="GspF/PilC"/>
</dbReference>
<name>A0A5E4PEE5_9COXI</name>
<comment type="similarity">
    <text evidence="2">Belongs to the GSP F family.</text>
</comment>
<keyword evidence="6 8" id="KW-1133">Transmembrane helix</keyword>
<evidence type="ECO:0000256" key="8">
    <source>
        <dbReference type="SAM" id="Phobius"/>
    </source>
</evidence>
<dbReference type="InterPro" id="IPR018076">
    <property type="entry name" value="T2SS_GspF_dom"/>
</dbReference>
<proteinExistence type="inferred from homology"/>
<protein>
    <submittedName>
        <fullName evidence="10">Type II secretion system protein F</fullName>
    </submittedName>
</protein>
<feature type="transmembrane region" description="Helical" evidence="8">
    <location>
        <begin position="28"/>
        <end position="49"/>
    </location>
</feature>
<evidence type="ECO:0000256" key="5">
    <source>
        <dbReference type="ARBA" id="ARBA00022692"/>
    </source>
</evidence>
<evidence type="ECO:0000259" key="9">
    <source>
        <dbReference type="Pfam" id="PF00482"/>
    </source>
</evidence>